<dbReference type="PANTHER" id="PTHR11803">
    <property type="entry name" value="2-IMINOBUTANOATE/2-IMINOPROPANOATE DEAMINASE RIDA"/>
    <property type="match status" value="1"/>
</dbReference>
<evidence type="ECO:0000313" key="2">
    <source>
        <dbReference type="EMBL" id="KAF2163548.1"/>
    </source>
</evidence>
<dbReference type="OrthoDB" id="309640at2759"/>
<dbReference type="InterPro" id="IPR035959">
    <property type="entry name" value="RutC-like_sf"/>
</dbReference>
<gene>
    <name evidence="2" type="ORF">M409DRAFT_26161</name>
</gene>
<dbReference type="Gene3D" id="3.30.1330.40">
    <property type="entry name" value="RutC-like"/>
    <property type="match status" value="1"/>
</dbReference>
<dbReference type="InterPro" id="IPR006056">
    <property type="entry name" value="RidA"/>
</dbReference>
<dbReference type="InterPro" id="IPR006175">
    <property type="entry name" value="YjgF/YER057c/UK114"/>
</dbReference>
<dbReference type="GO" id="GO:0005829">
    <property type="term" value="C:cytosol"/>
    <property type="evidence" value="ECO:0007669"/>
    <property type="project" value="TreeGrafter"/>
</dbReference>
<dbReference type="NCBIfam" id="TIGR00004">
    <property type="entry name" value="Rid family detoxifying hydrolase"/>
    <property type="match status" value="1"/>
</dbReference>
<dbReference type="EMBL" id="ML993608">
    <property type="protein sequence ID" value="KAF2163548.1"/>
    <property type="molecule type" value="Genomic_DNA"/>
</dbReference>
<dbReference type="GO" id="GO:0005739">
    <property type="term" value="C:mitochondrion"/>
    <property type="evidence" value="ECO:0007669"/>
    <property type="project" value="TreeGrafter"/>
</dbReference>
<dbReference type="PANTHER" id="PTHR11803:SF58">
    <property type="entry name" value="PROTEIN HMF1-RELATED"/>
    <property type="match status" value="1"/>
</dbReference>
<keyword evidence="3" id="KW-1185">Reference proteome</keyword>
<dbReference type="AlphaFoldDB" id="A0A6A6CBE8"/>
<dbReference type="GeneID" id="54561259"/>
<evidence type="ECO:0000256" key="1">
    <source>
        <dbReference type="ARBA" id="ARBA00010552"/>
    </source>
</evidence>
<dbReference type="Pfam" id="PF01042">
    <property type="entry name" value="Ribonuc_L-PSP"/>
    <property type="match status" value="1"/>
</dbReference>
<comment type="similarity">
    <text evidence="1">Belongs to the RutC family.</text>
</comment>
<dbReference type="GO" id="GO:0019239">
    <property type="term" value="F:deaminase activity"/>
    <property type="evidence" value="ECO:0007669"/>
    <property type="project" value="TreeGrafter"/>
</dbReference>
<dbReference type="FunFam" id="3.30.1330.40:FF:000001">
    <property type="entry name" value="L-PSP family endoribonuclease"/>
    <property type="match status" value="1"/>
</dbReference>
<sequence length="137" mass="14988">MSLRRINDTKGVALTGSPHSQAIVSREGVVYCSGQLHMDATGALISGTVREKTRQCLSNLKAVLENAGSNMDLVMKVNIFLQDMSDFAEVNEEYKLWWTGEHKPARSCVAVKTLPRGGSVEIECVAQVSDEHLPSKL</sequence>
<dbReference type="CDD" id="cd00448">
    <property type="entry name" value="YjgF_YER057c_UK114_family"/>
    <property type="match status" value="1"/>
</dbReference>
<protein>
    <submittedName>
        <fullName evidence="2">Uncharacterized protein</fullName>
    </submittedName>
</protein>
<proteinExistence type="inferred from homology"/>
<name>A0A6A6CBE8_ZASCE</name>
<dbReference type="Proteomes" id="UP000799537">
    <property type="component" value="Unassembled WGS sequence"/>
</dbReference>
<evidence type="ECO:0000313" key="3">
    <source>
        <dbReference type="Proteomes" id="UP000799537"/>
    </source>
</evidence>
<dbReference type="RefSeq" id="XP_033664437.1">
    <property type="nucleotide sequence ID" value="XM_033807987.1"/>
</dbReference>
<reference evidence="2" key="1">
    <citation type="journal article" date="2020" name="Stud. Mycol.">
        <title>101 Dothideomycetes genomes: a test case for predicting lifestyles and emergence of pathogens.</title>
        <authorList>
            <person name="Haridas S."/>
            <person name="Albert R."/>
            <person name="Binder M."/>
            <person name="Bloem J."/>
            <person name="Labutti K."/>
            <person name="Salamov A."/>
            <person name="Andreopoulos B."/>
            <person name="Baker S."/>
            <person name="Barry K."/>
            <person name="Bills G."/>
            <person name="Bluhm B."/>
            <person name="Cannon C."/>
            <person name="Castanera R."/>
            <person name="Culley D."/>
            <person name="Daum C."/>
            <person name="Ezra D."/>
            <person name="Gonzalez J."/>
            <person name="Henrissat B."/>
            <person name="Kuo A."/>
            <person name="Liang C."/>
            <person name="Lipzen A."/>
            <person name="Lutzoni F."/>
            <person name="Magnuson J."/>
            <person name="Mondo S."/>
            <person name="Nolan M."/>
            <person name="Ohm R."/>
            <person name="Pangilinan J."/>
            <person name="Park H.-J."/>
            <person name="Ramirez L."/>
            <person name="Alfaro M."/>
            <person name="Sun H."/>
            <person name="Tritt A."/>
            <person name="Yoshinaga Y."/>
            <person name="Zwiers L.-H."/>
            <person name="Turgeon B."/>
            <person name="Goodwin S."/>
            <person name="Spatafora J."/>
            <person name="Crous P."/>
            <person name="Grigoriev I."/>
        </authorList>
    </citation>
    <scope>NUCLEOTIDE SEQUENCE</scope>
    <source>
        <strain evidence="2">ATCC 36951</strain>
    </source>
</reference>
<organism evidence="2 3">
    <name type="scientific">Zasmidium cellare ATCC 36951</name>
    <dbReference type="NCBI Taxonomy" id="1080233"/>
    <lineage>
        <taxon>Eukaryota</taxon>
        <taxon>Fungi</taxon>
        <taxon>Dikarya</taxon>
        <taxon>Ascomycota</taxon>
        <taxon>Pezizomycotina</taxon>
        <taxon>Dothideomycetes</taxon>
        <taxon>Dothideomycetidae</taxon>
        <taxon>Mycosphaerellales</taxon>
        <taxon>Mycosphaerellaceae</taxon>
        <taxon>Zasmidium</taxon>
    </lineage>
</organism>
<dbReference type="PROSITE" id="PS01094">
    <property type="entry name" value="UPF0076"/>
    <property type="match status" value="1"/>
</dbReference>
<accession>A0A6A6CBE8</accession>
<dbReference type="SUPFAM" id="SSF55298">
    <property type="entry name" value="YjgF-like"/>
    <property type="match status" value="1"/>
</dbReference>
<dbReference type="InterPro" id="IPR019897">
    <property type="entry name" value="RidA_CS"/>
</dbReference>